<feature type="compositionally biased region" description="Low complexity" evidence="5">
    <location>
        <begin position="112"/>
        <end position="122"/>
    </location>
</feature>
<evidence type="ECO:0000256" key="4">
    <source>
        <dbReference type="PROSITE-ProRule" id="PRU00176"/>
    </source>
</evidence>
<dbReference type="GO" id="GO:0005730">
    <property type="term" value="C:nucleolus"/>
    <property type="evidence" value="ECO:0007669"/>
    <property type="project" value="UniProtKB-SubCell"/>
</dbReference>
<dbReference type="Proteomes" id="UP001212997">
    <property type="component" value="Unassembled WGS sequence"/>
</dbReference>
<evidence type="ECO:0000313" key="7">
    <source>
        <dbReference type="EMBL" id="KAJ3490861.1"/>
    </source>
</evidence>
<dbReference type="InterPro" id="IPR035979">
    <property type="entry name" value="RBD_domain_sf"/>
</dbReference>
<evidence type="ECO:0000256" key="3">
    <source>
        <dbReference type="ARBA" id="ARBA00023242"/>
    </source>
</evidence>
<gene>
    <name evidence="7" type="ORF">NLI96_g1150</name>
</gene>
<keyword evidence="3" id="KW-0539">Nucleus</keyword>
<dbReference type="InterPro" id="IPR012677">
    <property type="entry name" value="Nucleotide-bd_a/b_plait_sf"/>
</dbReference>
<feature type="region of interest" description="Disordered" evidence="5">
    <location>
        <begin position="379"/>
        <end position="401"/>
    </location>
</feature>
<dbReference type="SMART" id="SM00360">
    <property type="entry name" value="RRM"/>
    <property type="match status" value="1"/>
</dbReference>
<name>A0AAD5VBF2_9APHY</name>
<feature type="region of interest" description="Disordered" evidence="5">
    <location>
        <begin position="1"/>
        <end position="244"/>
    </location>
</feature>
<feature type="compositionally biased region" description="Basic and acidic residues" evidence="5">
    <location>
        <begin position="56"/>
        <end position="66"/>
    </location>
</feature>
<organism evidence="7 8">
    <name type="scientific">Meripilus lineatus</name>
    <dbReference type="NCBI Taxonomy" id="2056292"/>
    <lineage>
        <taxon>Eukaryota</taxon>
        <taxon>Fungi</taxon>
        <taxon>Dikarya</taxon>
        <taxon>Basidiomycota</taxon>
        <taxon>Agaricomycotina</taxon>
        <taxon>Agaricomycetes</taxon>
        <taxon>Polyporales</taxon>
        <taxon>Meripilaceae</taxon>
        <taxon>Meripilus</taxon>
    </lineage>
</organism>
<dbReference type="CDD" id="cd12307">
    <property type="entry name" value="RRM_NIFK_like"/>
    <property type="match status" value="1"/>
</dbReference>
<dbReference type="PROSITE" id="PS50102">
    <property type="entry name" value="RRM"/>
    <property type="match status" value="1"/>
</dbReference>
<keyword evidence="2 4" id="KW-0694">RNA-binding</keyword>
<comment type="caution">
    <text evidence="7">The sequence shown here is derived from an EMBL/GenBank/DDBJ whole genome shotgun (WGS) entry which is preliminary data.</text>
</comment>
<dbReference type="EMBL" id="JANAWD010000021">
    <property type="protein sequence ID" value="KAJ3490861.1"/>
    <property type="molecule type" value="Genomic_DNA"/>
</dbReference>
<feature type="compositionally biased region" description="Acidic residues" evidence="5">
    <location>
        <begin position="219"/>
        <end position="233"/>
    </location>
</feature>
<dbReference type="Pfam" id="PF00076">
    <property type="entry name" value="RRM_1"/>
    <property type="match status" value="1"/>
</dbReference>
<evidence type="ECO:0000256" key="2">
    <source>
        <dbReference type="ARBA" id="ARBA00022884"/>
    </source>
</evidence>
<feature type="compositionally biased region" description="Basic and acidic residues" evidence="5">
    <location>
        <begin position="380"/>
        <end position="392"/>
    </location>
</feature>
<sequence length="426" mass="47111">MAKIKAESAPKKKVQSSNKSSTKDSPKAVQKKTSKIHDSSPKVDPAPGKPKSVPSKKTEVLPKSVEEQEDDAEKVKPKKVKQAKPIESSAGREDDSGVSQKKSKVVGMEGVSASTEATAESSSSKKKQKRKVKDLDETDTPTPKKIQKSPLSSAVLETVASGSTKTRGSKRDLKPAGSKKSSKSSKKEASSPAPEPEESDAQANNSEDGAEADFFGFSTDDDDDDSSDEEGIDTEIPGIELSKLPTIAKDDATVKRKLEKAKRNPTEDRGVIYLGRIPHGFHEDQMKAYFTQFGDVTRLRLSRNKRTGRSKHYAFIEFDSSSVAEIVAETMDNYLLMGHILTCKIIPKDEVHPELWIGANRKWRAIPGDRVARVRHNKTRTKEEQQKAETRLLRRQSRRKRKIAEAGIDYDFDAVAYKKKAKSTED</sequence>
<feature type="compositionally biased region" description="Basic and acidic residues" evidence="5">
    <location>
        <begin position="1"/>
        <end position="10"/>
    </location>
</feature>
<comment type="subcellular location">
    <subcellularLocation>
        <location evidence="1">Nucleus</location>
        <location evidence="1">Nucleolus</location>
    </subcellularLocation>
</comment>
<dbReference type="PANTHER" id="PTHR46754">
    <property type="entry name" value="MKI67 FHA DOMAIN-INTERACTING NUCLEOLAR PHOSPHOPROTEIN"/>
    <property type="match status" value="1"/>
</dbReference>
<evidence type="ECO:0000256" key="1">
    <source>
        <dbReference type="ARBA" id="ARBA00004604"/>
    </source>
</evidence>
<dbReference type="SUPFAM" id="SSF54928">
    <property type="entry name" value="RNA-binding domain, RBD"/>
    <property type="match status" value="1"/>
</dbReference>
<proteinExistence type="predicted"/>
<dbReference type="Gene3D" id="3.30.70.330">
    <property type="match status" value="1"/>
</dbReference>
<evidence type="ECO:0000256" key="5">
    <source>
        <dbReference type="SAM" id="MobiDB-lite"/>
    </source>
</evidence>
<dbReference type="GO" id="GO:0003723">
    <property type="term" value="F:RNA binding"/>
    <property type="evidence" value="ECO:0007669"/>
    <property type="project" value="UniProtKB-UniRule"/>
</dbReference>
<evidence type="ECO:0000259" key="6">
    <source>
        <dbReference type="PROSITE" id="PS50102"/>
    </source>
</evidence>
<dbReference type="InterPro" id="IPR000504">
    <property type="entry name" value="RRM_dom"/>
</dbReference>
<accession>A0AAD5VBF2</accession>
<protein>
    <recommendedName>
        <fullName evidence="6">RRM domain-containing protein</fullName>
    </recommendedName>
</protein>
<dbReference type="AlphaFoldDB" id="A0AAD5VBF2"/>
<feature type="domain" description="RRM" evidence="6">
    <location>
        <begin position="270"/>
        <end position="348"/>
    </location>
</feature>
<evidence type="ECO:0000313" key="8">
    <source>
        <dbReference type="Proteomes" id="UP001212997"/>
    </source>
</evidence>
<reference evidence="7" key="1">
    <citation type="submission" date="2022-07" db="EMBL/GenBank/DDBJ databases">
        <title>Genome Sequence of Physisporinus lineatus.</title>
        <authorList>
            <person name="Buettner E."/>
        </authorList>
    </citation>
    <scope>NUCLEOTIDE SEQUENCE</scope>
    <source>
        <strain evidence="7">VT162</strain>
    </source>
</reference>
<keyword evidence="8" id="KW-1185">Reference proteome</keyword>